<reference evidence="3" key="1">
    <citation type="submission" date="2019-08" db="EMBL/GenBank/DDBJ databases">
        <authorList>
            <person name="Kucharzyk K."/>
            <person name="Murdoch R.W."/>
            <person name="Higgins S."/>
            <person name="Loffler F."/>
        </authorList>
    </citation>
    <scope>NUCLEOTIDE SEQUENCE</scope>
</reference>
<feature type="coiled-coil region" evidence="1">
    <location>
        <begin position="3"/>
        <end position="77"/>
    </location>
</feature>
<accession>A0A645DZ33</accession>
<dbReference type="EMBL" id="VSSQ01041143">
    <property type="protein sequence ID" value="MPM94529.1"/>
    <property type="molecule type" value="Genomic_DNA"/>
</dbReference>
<evidence type="ECO:0000256" key="1">
    <source>
        <dbReference type="SAM" id="Coils"/>
    </source>
</evidence>
<organism evidence="3">
    <name type="scientific">bioreactor metagenome</name>
    <dbReference type="NCBI Taxonomy" id="1076179"/>
    <lineage>
        <taxon>unclassified sequences</taxon>
        <taxon>metagenomes</taxon>
        <taxon>ecological metagenomes</taxon>
    </lineage>
</organism>
<gene>
    <name evidence="3" type="ORF">SDC9_141675</name>
</gene>
<comment type="caution">
    <text evidence="3">The sequence shown here is derived from an EMBL/GenBank/DDBJ whole genome shotgun (WGS) entry which is preliminary data.</text>
</comment>
<feature type="region of interest" description="Disordered" evidence="2">
    <location>
        <begin position="168"/>
        <end position="205"/>
    </location>
</feature>
<proteinExistence type="predicted"/>
<keyword evidence="1" id="KW-0175">Coiled coil</keyword>
<evidence type="ECO:0000256" key="2">
    <source>
        <dbReference type="SAM" id="MobiDB-lite"/>
    </source>
</evidence>
<feature type="compositionally biased region" description="Low complexity" evidence="2">
    <location>
        <begin position="169"/>
        <end position="186"/>
    </location>
</feature>
<name>A0A645DZ33_9ZZZZ</name>
<evidence type="ECO:0000313" key="3">
    <source>
        <dbReference type="EMBL" id="MPM94529.1"/>
    </source>
</evidence>
<dbReference type="AlphaFoldDB" id="A0A645DZ33"/>
<sequence>MRINALLQTVKAHGAEREELERLRQEIASSGSAERLQALEREAQRQRAAVAQATSLVETWKEERERLLAENERLHQEVSYLRSIAMFPMPEQEAPHIFAFPAAPGVTAVPGRQQYADVIAAENRFAAQAATSQPAASQSAGSQQKDFAQIADKLATMFAEAYQLVSQFRTAQEPQPEPQQQRPTQPYMQILRPDGGNVDNVYNRK</sequence>
<protein>
    <submittedName>
        <fullName evidence="3">Uncharacterized protein</fullName>
    </submittedName>
</protein>